<comment type="caution">
    <text evidence="2">The sequence shown here is derived from an EMBL/GenBank/DDBJ whole genome shotgun (WGS) entry which is preliminary data.</text>
</comment>
<evidence type="ECO:0000259" key="1">
    <source>
        <dbReference type="Pfam" id="PF08241"/>
    </source>
</evidence>
<feature type="domain" description="Methyltransferase type 11" evidence="1">
    <location>
        <begin position="50"/>
        <end position="138"/>
    </location>
</feature>
<evidence type="ECO:0000313" key="2">
    <source>
        <dbReference type="EMBL" id="KRQ98354.1"/>
    </source>
</evidence>
<keyword evidence="3" id="KW-1185">Reference proteome</keyword>
<dbReference type="InterPro" id="IPR029063">
    <property type="entry name" value="SAM-dependent_MTases_sf"/>
</dbReference>
<name>A0A0R3KYY7_9BRAD</name>
<dbReference type="AlphaFoldDB" id="A0A0R3KYY7"/>
<protein>
    <recommendedName>
        <fullName evidence="1">Methyltransferase type 11 domain-containing protein</fullName>
    </recommendedName>
</protein>
<dbReference type="Pfam" id="PF08241">
    <property type="entry name" value="Methyltransf_11"/>
    <property type="match status" value="1"/>
</dbReference>
<reference evidence="2 3" key="1">
    <citation type="submission" date="2014-03" db="EMBL/GenBank/DDBJ databases">
        <title>Bradyrhizobium valentinum sp. nov., isolated from effective nodules of Lupinus mariae-josephae, a lupine endemic of basic-lime soils in Eastern Spain.</title>
        <authorList>
            <person name="Duran D."/>
            <person name="Rey L."/>
            <person name="Navarro A."/>
            <person name="Busquets A."/>
            <person name="Imperial J."/>
            <person name="Ruiz-Argueso T."/>
        </authorList>
    </citation>
    <scope>NUCLEOTIDE SEQUENCE [LARGE SCALE GENOMIC DNA]</scope>
    <source>
        <strain evidence="2 3">LmjM3</strain>
    </source>
</reference>
<accession>A0A0R3KYY7</accession>
<dbReference type="SUPFAM" id="SSF53335">
    <property type="entry name" value="S-adenosyl-L-methionine-dependent methyltransferases"/>
    <property type="match status" value="1"/>
</dbReference>
<evidence type="ECO:0000313" key="3">
    <source>
        <dbReference type="Proteomes" id="UP000051913"/>
    </source>
</evidence>
<dbReference type="RefSeq" id="WP_057854186.1">
    <property type="nucleotide sequence ID" value="NZ_LLXX01000177.1"/>
</dbReference>
<dbReference type="Proteomes" id="UP000051913">
    <property type="component" value="Unassembled WGS sequence"/>
</dbReference>
<proteinExistence type="predicted"/>
<organism evidence="2 3">
    <name type="scientific">Bradyrhizobium valentinum</name>
    <dbReference type="NCBI Taxonomy" id="1518501"/>
    <lineage>
        <taxon>Bacteria</taxon>
        <taxon>Pseudomonadati</taxon>
        <taxon>Pseudomonadota</taxon>
        <taxon>Alphaproteobacteria</taxon>
        <taxon>Hyphomicrobiales</taxon>
        <taxon>Nitrobacteraceae</taxon>
        <taxon>Bradyrhizobium</taxon>
    </lineage>
</organism>
<dbReference type="InterPro" id="IPR013216">
    <property type="entry name" value="Methyltransf_11"/>
</dbReference>
<sequence>MSLLDEEYKKLYSDYYRPDSSLEHKRNLSADATVEHIKAVTKSRKWKSLLDVGAGNGSVLAKLDSVGLADELYAVEISESGVSSIRELGLSRLKEARVFDGYTIPYPDKFFELAICIHVLEHVEHERIFLRELARVAKEIVIEVPLEGGLTLSKSIRETAKYGHLNHYTVPGFLYLLRTAGIEPVEHMITTSSAAYERHLYGNLKGTIKSAVRRSALKIAPNVASWVLSYLLTVRCVPSQPTNSSG</sequence>
<dbReference type="Gene3D" id="3.40.50.150">
    <property type="entry name" value="Vaccinia Virus protein VP39"/>
    <property type="match status" value="1"/>
</dbReference>
<dbReference type="EMBL" id="LLXX01000177">
    <property type="protein sequence ID" value="KRQ98354.1"/>
    <property type="molecule type" value="Genomic_DNA"/>
</dbReference>
<gene>
    <name evidence="2" type="ORF">CP49_10485</name>
</gene>
<dbReference type="GO" id="GO:0008757">
    <property type="term" value="F:S-adenosylmethionine-dependent methyltransferase activity"/>
    <property type="evidence" value="ECO:0007669"/>
    <property type="project" value="InterPro"/>
</dbReference>